<comment type="caution">
    <text evidence="12">The sequence shown here is derived from an EMBL/GenBank/DDBJ whole genome shotgun (WGS) entry which is preliminary data.</text>
</comment>
<keyword evidence="4" id="KW-0808">Transferase</keyword>
<dbReference type="PROSITE" id="PS00012">
    <property type="entry name" value="PHOSPHOPANTETHEINE"/>
    <property type="match status" value="1"/>
</dbReference>
<dbReference type="InterPro" id="IPR016036">
    <property type="entry name" value="Malonyl_transacylase_ACP-bd"/>
</dbReference>
<feature type="region of interest" description="C-terminal hotdog fold" evidence="8">
    <location>
        <begin position="1438"/>
        <end position="1589"/>
    </location>
</feature>
<dbReference type="EMBL" id="BLJY01000011">
    <property type="protein sequence ID" value="GFF19973.1"/>
    <property type="molecule type" value="Genomic_DNA"/>
</dbReference>
<feature type="domain" description="Carrier" evidence="9">
    <location>
        <begin position="1645"/>
        <end position="1719"/>
    </location>
</feature>
<dbReference type="SMART" id="SM00827">
    <property type="entry name" value="PKS_AT"/>
    <property type="match status" value="1"/>
</dbReference>
<dbReference type="Pfam" id="PF02801">
    <property type="entry name" value="Ketoacyl-synt_C"/>
    <property type="match status" value="1"/>
</dbReference>
<dbReference type="Pfam" id="PF00698">
    <property type="entry name" value="Acyl_transf_1"/>
    <property type="match status" value="1"/>
</dbReference>
<keyword evidence="2" id="KW-0596">Phosphopantetheine</keyword>
<dbReference type="InterPro" id="IPR020806">
    <property type="entry name" value="PKS_PP-bd"/>
</dbReference>
<evidence type="ECO:0000256" key="4">
    <source>
        <dbReference type="ARBA" id="ARBA00022679"/>
    </source>
</evidence>
<dbReference type="Pfam" id="PF00109">
    <property type="entry name" value="ketoacyl-synt"/>
    <property type="match status" value="1"/>
</dbReference>
<evidence type="ECO:0000259" key="11">
    <source>
        <dbReference type="PROSITE" id="PS52019"/>
    </source>
</evidence>
<dbReference type="InterPro" id="IPR036736">
    <property type="entry name" value="ACP-like_sf"/>
</dbReference>
<feature type="domain" description="PKS/mFAS DH" evidence="11">
    <location>
        <begin position="1278"/>
        <end position="1589"/>
    </location>
</feature>
<evidence type="ECO:0000256" key="2">
    <source>
        <dbReference type="ARBA" id="ARBA00022450"/>
    </source>
</evidence>
<dbReference type="Gene3D" id="3.40.47.10">
    <property type="match status" value="1"/>
</dbReference>
<protein>
    <submittedName>
        <fullName evidence="12">Polyketide synthase</fullName>
    </submittedName>
</protein>
<dbReference type="InterPro" id="IPR029063">
    <property type="entry name" value="SAM-dependent_MTases_sf"/>
</dbReference>
<organism evidence="12 13">
    <name type="scientific">Aspergillus terreus</name>
    <dbReference type="NCBI Taxonomy" id="33178"/>
    <lineage>
        <taxon>Eukaryota</taxon>
        <taxon>Fungi</taxon>
        <taxon>Dikarya</taxon>
        <taxon>Ascomycota</taxon>
        <taxon>Pezizomycotina</taxon>
        <taxon>Eurotiomycetes</taxon>
        <taxon>Eurotiomycetidae</taxon>
        <taxon>Eurotiales</taxon>
        <taxon>Aspergillaceae</taxon>
        <taxon>Aspergillus</taxon>
        <taxon>Aspergillus subgen. Circumdati</taxon>
    </lineage>
</organism>
<feature type="domain" description="Ketosynthase family 3 (KS3)" evidence="10">
    <location>
        <begin position="389"/>
        <end position="805"/>
    </location>
</feature>
<dbReference type="InterPro" id="IPR014043">
    <property type="entry name" value="Acyl_transferase_dom"/>
</dbReference>
<dbReference type="Gene3D" id="3.30.70.3290">
    <property type="match status" value="1"/>
</dbReference>
<dbReference type="InterPro" id="IPR006162">
    <property type="entry name" value="Ppantetheine_attach_site"/>
</dbReference>
<dbReference type="InterPro" id="IPR020841">
    <property type="entry name" value="PKS_Beta-ketoAc_synthase_dom"/>
</dbReference>
<proteinExistence type="predicted"/>
<evidence type="ECO:0000256" key="6">
    <source>
        <dbReference type="ARBA" id="ARBA00023268"/>
    </source>
</evidence>
<dbReference type="SUPFAM" id="SSF53335">
    <property type="entry name" value="S-adenosyl-L-methionine-dependent methyltransferases"/>
    <property type="match status" value="1"/>
</dbReference>
<dbReference type="OrthoDB" id="329835at2759"/>
<dbReference type="SUPFAM" id="SSF51735">
    <property type="entry name" value="NAD(P)-binding Rossmann-fold domains"/>
    <property type="match status" value="1"/>
</dbReference>
<dbReference type="VEuPathDB" id="FungiDB:ATEG_03432"/>
<dbReference type="InterPro" id="IPR042104">
    <property type="entry name" value="PKS_dehydratase_sf"/>
</dbReference>
<dbReference type="InterPro" id="IPR016035">
    <property type="entry name" value="Acyl_Trfase/lysoPLipase"/>
</dbReference>
<dbReference type="Pfam" id="PF18558">
    <property type="entry name" value="HTH_51"/>
    <property type="match status" value="1"/>
</dbReference>
<dbReference type="PANTHER" id="PTHR45681:SF6">
    <property type="entry name" value="POLYKETIDE SYNTHASE 37"/>
    <property type="match status" value="1"/>
</dbReference>
<evidence type="ECO:0000313" key="13">
    <source>
        <dbReference type="Proteomes" id="UP000452235"/>
    </source>
</evidence>
<feature type="active site" description="Proton donor; for dehydratase activity" evidence="8">
    <location>
        <position position="1499"/>
    </location>
</feature>
<dbReference type="Pfam" id="PF00550">
    <property type="entry name" value="PP-binding"/>
    <property type="match status" value="1"/>
</dbReference>
<feature type="region of interest" description="N-terminal hotdog fold" evidence="8">
    <location>
        <begin position="1278"/>
        <end position="1410"/>
    </location>
</feature>
<dbReference type="Gene3D" id="1.10.1200.10">
    <property type="entry name" value="ACP-like"/>
    <property type="match status" value="1"/>
</dbReference>
<dbReference type="SMART" id="SM00825">
    <property type="entry name" value="PKS_KS"/>
    <property type="match status" value="1"/>
</dbReference>
<dbReference type="InterPro" id="IPR050444">
    <property type="entry name" value="Polyketide_Synthase"/>
</dbReference>
<dbReference type="SUPFAM" id="SSF47336">
    <property type="entry name" value="ACP-like"/>
    <property type="match status" value="1"/>
</dbReference>
<keyword evidence="13" id="KW-1185">Reference proteome</keyword>
<dbReference type="PANTHER" id="PTHR45681">
    <property type="entry name" value="POLYKETIDE SYNTHASE 44-RELATED"/>
    <property type="match status" value="1"/>
</dbReference>
<name>A0A5M3Z2G4_ASPTE</name>
<dbReference type="InterPro" id="IPR014031">
    <property type="entry name" value="Ketoacyl_synth_C"/>
</dbReference>
<dbReference type="GO" id="GO:0044550">
    <property type="term" value="P:secondary metabolite biosynthetic process"/>
    <property type="evidence" value="ECO:0007669"/>
    <property type="project" value="UniProtKB-ARBA"/>
</dbReference>
<dbReference type="Pfam" id="PF07993">
    <property type="entry name" value="NAD_binding_4"/>
    <property type="match status" value="1"/>
</dbReference>
<dbReference type="Gene3D" id="3.40.366.10">
    <property type="entry name" value="Malonyl-Coenzyme A Acyl Carrier Protein, domain 2"/>
    <property type="match status" value="2"/>
</dbReference>
<dbReference type="Gene3D" id="3.40.50.150">
    <property type="entry name" value="Vaccinia Virus protein VP39"/>
    <property type="match status" value="1"/>
</dbReference>
<dbReference type="InterPro" id="IPR041068">
    <property type="entry name" value="HTH_51"/>
</dbReference>
<dbReference type="SMART" id="SM00823">
    <property type="entry name" value="PKS_PP"/>
    <property type="match status" value="1"/>
</dbReference>
<dbReference type="GO" id="GO:0016746">
    <property type="term" value="F:acyltransferase activity"/>
    <property type="evidence" value="ECO:0007669"/>
    <property type="project" value="UniProtKB-KW"/>
</dbReference>
<dbReference type="InterPro" id="IPR013120">
    <property type="entry name" value="FAR_NAD-bd"/>
</dbReference>
<dbReference type="PROSITE" id="PS52019">
    <property type="entry name" value="PKS_MFAS_DH"/>
    <property type="match status" value="1"/>
</dbReference>
<dbReference type="PROSITE" id="PS50075">
    <property type="entry name" value="CARRIER"/>
    <property type="match status" value="1"/>
</dbReference>
<dbReference type="SUPFAM" id="SSF52151">
    <property type="entry name" value="FabD/lysophospholipase-like"/>
    <property type="match status" value="1"/>
</dbReference>
<dbReference type="InterPro" id="IPR014030">
    <property type="entry name" value="Ketoacyl_synth_N"/>
</dbReference>
<evidence type="ECO:0000256" key="7">
    <source>
        <dbReference type="ARBA" id="ARBA00023315"/>
    </source>
</evidence>
<dbReference type="Pfam" id="PF16073">
    <property type="entry name" value="SAT"/>
    <property type="match status" value="1"/>
</dbReference>
<gene>
    <name evidence="12" type="ORF">ATEIFO6365_0011023300</name>
</gene>
<evidence type="ECO:0000259" key="9">
    <source>
        <dbReference type="PROSITE" id="PS50075"/>
    </source>
</evidence>
<dbReference type="InterPro" id="IPR001227">
    <property type="entry name" value="Ac_transferase_dom_sf"/>
</dbReference>
<comment type="pathway">
    <text evidence="1">Secondary metabolite biosynthesis.</text>
</comment>
<dbReference type="InterPro" id="IPR016039">
    <property type="entry name" value="Thiolase-like"/>
</dbReference>
<dbReference type="Pfam" id="PF08242">
    <property type="entry name" value="Methyltransf_12"/>
    <property type="match status" value="1"/>
</dbReference>
<dbReference type="GO" id="GO:0031177">
    <property type="term" value="F:phosphopantetheine binding"/>
    <property type="evidence" value="ECO:0007669"/>
    <property type="project" value="InterPro"/>
</dbReference>
<dbReference type="SUPFAM" id="SSF55048">
    <property type="entry name" value="Probable ACP-binding domain of malonyl-CoA ACP transacylase"/>
    <property type="match status" value="1"/>
</dbReference>
<reference evidence="12 13" key="1">
    <citation type="submission" date="2020-01" db="EMBL/GenBank/DDBJ databases">
        <title>Aspergillus terreus IFO 6365 whole genome shotgun sequence.</title>
        <authorList>
            <person name="Kanamasa S."/>
            <person name="Takahashi H."/>
        </authorList>
    </citation>
    <scope>NUCLEOTIDE SEQUENCE [LARGE SCALE GENOMIC DNA]</scope>
    <source>
        <strain evidence="12 13">IFO 6365</strain>
    </source>
</reference>
<keyword evidence="6" id="KW-0511">Multifunctional enzyme</keyword>
<evidence type="ECO:0000256" key="8">
    <source>
        <dbReference type="PROSITE-ProRule" id="PRU01363"/>
    </source>
</evidence>
<dbReference type="Gene3D" id="3.10.129.110">
    <property type="entry name" value="Polyketide synthase dehydratase"/>
    <property type="match status" value="1"/>
</dbReference>
<dbReference type="InterPro" id="IPR036291">
    <property type="entry name" value="NAD(P)-bd_dom_sf"/>
</dbReference>
<dbReference type="SUPFAM" id="SSF53901">
    <property type="entry name" value="Thiolase-like"/>
    <property type="match status" value="1"/>
</dbReference>
<evidence type="ECO:0000256" key="1">
    <source>
        <dbReference type="ARBA" id="ARBA00005179"/>
    </source>
</evidence>
<dbReference type="Proteomes" id="UP000452235">
    <property type="component" value="Unassembled WGS sequence"/>
</dbReference>
<evidence type="ECO:0000256" key="3">
    <source>
        <dbReference type="ARBA" id="ARBA00022553"/>
    </source>
</evidence>
<dbReference type="InterPro" id="IPR049900">
    <property type="entry name" value="PKS_mFAS_DH"/>
</dbReference>
<dbReference type="InterPro" id="IPR009081">
    <property type="entry name" value="PP-bd_ACP"/>
</dbReference>
<dbReference type="PROSITE" id="PS52004">
    <property type="entry name" value="KS3_2"/>
    <property type="match status" value="1"/>
</dbReference>
<feature type="active site" description="Proton acceptor; for dehydratase activity" evidence="8">
    <location>
        <position position="1313"/>
    </location>
</feature>
<dbReference type="InterPro" id="IPR032088">
    <property type="entry name" value="SAT"/>
</dbReference>
<evidence type="ECO:0000256" key="5">
    <source>
        <dbReference type="ARBA" id="ARBA00022857"/>
    </source>
</evidence>
<sequence>MNSITSPSTPKVLIFGSQALGFDSHAADHLRTALRQTPECAWLLDSLAELRTYWADAVAAIPALQDFPGAECLEDLSTWLRTGAFTNSTFPLPNTILTPLVVVSHLTQYLQFLGVTRQTEDRLSASFIKTTESVGLCTGLLTATAVACSATRADLHLYGAVAVRLAMLVGSIVDAQNQASGGNQSFTIAWSSAALGETAREIIERDPDAYISVTVDEMKATVTTSARAAPALQKELKTVGIIMADISLAGRFHTPDHEAALQALHAFCDTHPEFQFPNADQLVFPTRSNTDNAALIQSGALHRTTTRSMLTEQCQWFQAFKQIDASTSASGNAVAVVFGTENGAPGWLSRKLGPRLVMLDQLSPIELPVSRASLLDPQAPVPYRKNLSSRGVAVVGMSAMFAGSPDLDRLWQVLCSGTSKHIEVPPERFTIETPWRKMESNRKWYANFIDDYDTFDHKFFKKSPREMASTDPQHRLMLQAAYQAVEQSGYFNQADPNKEVGCYIGVGLVDYERNIACAPANAYSATGNLKSFAAGKISHYFGWTGPGLTVDTACSSSAVAVNLACQAILSGRVKGALAGGVNIMTSPEWFQNLAGASFLSATGQCKPFDARGDGYCRGEGVGAVFLKPVELALADGDQILGIIAASNVYQNENCTPITVPNAPSLSDLFRDTISQAGLEPQHISYVEAHGTGTPVGDPAEYDGIRSVVGGKQRHDTLTLGSVKGAIGHTESASGIAALLKTLLMLNQGAIPPQASFQTLSPGINASPADKIEIPTSLRPWKKDFRAALINNYGASGSNACMVVTQGPPRPIGPSQQAEPEGKHPFWIAGLGDDSLQRYAAALREYLQRHPEVSLASLAFQMARQSNRQLPRALIFGCSSVAEVMDKLARVEKGDTSAAKTHNGDGRRPVILCFGGQVSTFVGLSPQLYEQVTVFRHWLDEYDVVCQSLGLESIFPDIWQKSPVQDTVKLQTMLFGAQYACARSWIDSGIQPAALVGFSFGELTALCVSGILSLRDAIRVVAGRAQLIQENWSPEKGAMMAVEGPRESVDALLTATAEVSDGSPSIACFNGPTSFTLAGSAAAIDAAAQKAQAGGIRHKKLNVTNAFHSSLVEPLRKNLEQLGREVEFRPAVIPLEHATDDDRYSQPLGPSFFADHLRNPVHFHQAARRLAQKYPNAIWLEAGFNSTIANIAQRALEGPKSCHFQSLNLDGSLQGLTDATLRLWEEGLNVRYWPHHAMQASMYDMLLLPPYQFEKSRHWMELQPIPSIEDVPFPPSLPPKTMWTFLGYQDSQQCVARFQINTTNEQFHTYVSSHVIAQTAPLCPSTLQLSIAIDALMSLYGSSKVQPEAKNLVNHAPMALSPAIALWLDAQRTDAGSGRWSWKMSSTSSNAPEKKPTVHATGDIIFRSADDDQLSEELERYQHLIGQARCQALLYSPNADEVLTGTKIYRRFSDIVEYGPMYRGLQKLVGKDHESAGRVVHAPPPPGTTSTSWLDTGIADSFCQVAGIFINVMTDECSPAEVYISNRIDRWFRSRAAPTDAAEWEVFATHRRPAAKRFLSDVFVFDPKTGRLAEVILGIHYQLVPKAALCSILGKPAPGPAASTMHVPNGNTTIAVQPVQPLAPVSENVVAHSQPSANPALKGPAIDIGRKTREIIANVSGLEADEIRDESDLNELGIDSLMGMELAREIEGVFSCSFEADQLLNVTTFNSLVSLIGAVLGVGEEDEVQDEEASAVPAQTEPLNGVNGHTNGLHAANGVNGLNGVSGVNGVNGVANGTASAASLPASVVLDAFAECKTQTDRFIQDCRFGGYSDEVLPKSNELCTALIVDAFEQLGCPLRTAQPGDVLSRITALPRHRQFVDWIYTFLERDARLIQMDGDRIERTVVSTPQQTARDLLDELISSNPDHAYDHELTYMTGIRLADCLTGKADGLQLIFGNPEGREVVSNMYGKSPINQAWVTQMQAFLKSLLSRLGVSGSGSLNILELGAGTGGTTAKMLPLLSALGVPVQYTVTDISASLVAAARKRFKDYPWVRAQVLDIEKPAPAELQRTQHIIIATNCVHATHSLTTSTGNIRQLLRPDGFLMMLEMTQLVPWVDLVFGPIEGWWLFNDGRSHALSPPEAWERALHSVGYGHVDWTDGHLPEAAIQRIIIALAEGPRYARSSITPVPPLPSADLAQREAAIEHYIRQYLEGFAAPSSPLRQGGKGMVPSKGRVFLVTGATGSLGSHLVAHLSSRPDVRAVFCANRRCSGIEAEARQMQMLSMRGISLDAASRRKLHVLEVDTTKPRLGLSEVQYASLATQVTDIVHNAWPMSITRGIQGFTAQFQAMRNLIDLACHAQGHHHQQVGFQFISSIATVGHQPLWTRDPLVLEKPVGTESVLPTGYGDAKLACERMLDRSLGRAPNHFRPMSVRIGQISGSTASGYWNPVEHFAFLIKSSQTVRALPRLRGSLSWCPVTDVAATLGELLLSSGPHPYPIYHIENPRRQPWDEMLATLADALGLEASQVVPFAEWTQRVRQFGNELENPAVRIIDFLETNFERMSCGGLVLDTTLSREHSATLRHREPVSMELVRKYIRAWQEMGFLR</sequence>
<dbReference type="CDD" id="cd00833">
    <property type="entry name" value="PKS"/>
    <property type="match status" value="1"/>
</dbReference>
<accession>A0A5M3Z2G4</accession>
<keyword evidence="5" id="KW-0521">NADP</keyword>
<keyword evidence="3" id="KW-0597">Phosphoprotein</keyword>
<evidence type="ECO:0000259" key="10">
    <source>
        <dbReference type="PROSITE" id="PS52004"/>
    </source>
</evidence>
<evidence type="ECO:0000313" key="12">
    <source>
        <dbReference type="EMBL" id="GFF19973.1"/>
    </source>
</evidence>
<dbReference type="Gene3D" id="3.40.50.720">
    <property type="entry name" value="NAD(P)-binding Rossmann-like Domain"/>
    <property type="match status" value="1"/>
</dbReference>
<dbReference type="CDD" id="cd02440">
    <property type="entry name" value="AdoMet_MTases"/>
    <property type="match status" value="1"/>
</dbReference>
<keyword evidence="7" id="KW-0012">Acyltransferase</keyword>
<dbReference type="InterPro" id="IPR013217">
    <property type="entry name" value="Methyltransf_12"/>
</dbReference>